<organism evidence="2">
    <name type="scientific">Amphimedon queenslandica</name>
    <name type="common">Sponge</name>
    <dbReference type="NCBI Taxonomy" id="400682"/>
    <lineage>
        <taxon>Eukaryota</taxon>
        <taxon>Metazoa</taxon>
        <taxon>Porifera</taxon>
        <taxon>Demospongiae</taxon>
        <taxon>Heteroscleromorpha</taxon>
        <taxon>Haplosclerida</taxon>
        <taxon>Niphatidae</taxon>
        <taxon>Amphimedon</taxon>
    </lineage>
</organism>
<protein>
    <submittedName>
        <fullName evidence="2">Uncharacterized protein</fullName>
    </submittedName>
</protein>
<dbReference type="OMA" id="LSINTIC"/>
<dbReference type="EnsemblMetazoa" id="Aqu2.1.15967_001">
    <property type="protein sequence ID" value="Aqu2.1.15967_001"/>
    <property type="gene ID" value="Aqu2.1.15967"/>
</dbReference>
<reference evidence="2" key="1">
    <citation type="submission" date="2017-05" db="UniProtKB">
        <authorList>
            <consortium name="EnsemblMetazoa"/>
        </authorList>
    </citation>
    <scope>IDENTIFICATION</scope>
</reference>
<feature type="region of interest" description="Disordered" evidence="1">
    <location>
        <begin position="253"/>
        <end position="278"/>
    </location>
</feature>
<name>A0A1X7TM24_AMPQE</name>
<evidence type="ECO:0000313" key="2">
    <source>
        <dbReference type="EnsemblMetazoa" id="Aqu2.1.15967_001"/>
    </source>
</evidence>
<dbReference type="AlphaFoldDB" id="A0A1X7TM24"/>
<sequence length="1057" mass="119970">MDWNKCIICQKSTKETLRCPLNACGNIEDKSQAYDTFLTSVKKFRELKEVPVQLIFGEEINVTQLVTNEAKWHKSCHLKFNENCTIQEDTLILQIAANIIRKEIFSLSTKWFPFNYSFRDDCQRECVPHSLKVLTNMIITGGDIQDQNKGYSQACLTVAQTIFYNCKQKKSSTLHTRHSIKFETPLSLYLGLSVHTLTRSKKLDFNSNGVVCPSQLRKGVFTNAALDNINHNPSSTTAKGSFHGTVVNQGTCQEKLTPTDSSKNTSSSIKKDDISVPKPPNDIIANDNNFLHMAVNQEECWTENSIKLLEKEVLESDDKFTWSAYHASLQSSSAMIPALNQLLPLFYEKAATAAMIKHGMDVIRKTIEYLNPGQTPINWPQTYGENVIIAMFGSLHIEMAMWKTFGDYLESSGWTTALTEAKIATHLMCTRHAYQLSALALSKLQHDAFLLSGEDSKESWRKNAIAKSPTFAYWDTILWLELLGLIFVRAHRQKKFSLYIQTLKAITPWFLALDHQNYAHQAHEQNNELVKGSGGVVGLTKNPSAFRPWMTSEGFQTQKTFKEETQRLIEAINKMGNPFNEVSSDLIKLDSRDIMDESVVHTVRNIEELVSINETIKKNLLALFRCPVHKTRNKQSGKISMLKHDHRNADMNIYFKHENHPYPLSLSDHGRLRFGKKSDLLNILTDSINHTEPPSFFDIKVFNGAAVVHVIQPLVHSKTTRCDLVWDCYKKDSLKEATWEKRGRGVRHKVEARSQVPENWSEFLHNSSNKEELFTFLSKSIQSTEWEGGKEILTTLGTAVLTNITSQATMSLCNHEEADTRLFIHVLNGVANGAINCLIRTVDTDVVIFLGMFHPLLAINPACNVWVAFGIGKNFQYIHINAVYEKLREEKARALPFFHSFAGCDTTSSFYGTGKKTAWEAWKCFPDATSSFIYMQSNFKLLEHFCVAMYDKTSSQSSVDEARKELFCQKNKIMESIPPTQDALLQHTRRAAYQSQIWSTSDEPLQDIPSPEGIGWTKEKDMWQPVWITLPVSSKACLELVKCGCKKGCTARCSCRR</sequence>
<feature type="compositionally biased region" description="Polar residues" evidence="1">
    <location>
        <begin position="253"/>
        <end position="268"/>
    </location>
</feature>
<proteinExistence type="predicted"/>
<dbReference type="PANTHER" id="PTHR47018">
    <property type="entry name" value="CXC DOMAIN-CONTAINING PROTEIN-RELATED"/>
    <property type="match status" value="1"/>
</dbReference>
<dbReference type="PANTHER" id="PTHR47018:SF2">
    <property type="entry name" value="TESMIN_TSO1-LIKE CXC DOMAIN-CONTAINING PROTEIN"/>
    <property type="match status" value="1"/>
</dbReference>
<evidence type="ECO:0000256" key="1">
    <source>
        <dbReference type="SAM" id="MobiDB-lite"/>
    </source>
</evidence>
<accession>A0A1X7TM24</accession>
<dbReference type="InParanoid" id="A0A1X7TM24"/>
<dbReference type="eggNOG" id="ENOG502QUFX">
    <property type="taxonomic scope" value="Eukaryota"/>
</dbReference>